<organism evidence="2 3">
    <name type="scientific">Bordetella phage vB_BbrM_PHB04</name>
    <dbReference type="NCBI Taxonomy" id="2029657"/>
    <lineage>
        <taxon>Viruses</taxon>
        <taxon>Duplodnaviria</taxon>
        <taxon>Heunggongvirae</taxon>
        <taxon>Uroviricota</taxon>
        <taxon>Caudoviricetes</taxon>
        <taxon>Phabquatrovirus</taxon>
        <taxon>Phabquatrovirus PHB04</taxon>
    </lineage>
</organism>
<sequence length="251" mass="27489">MSTVILFLKSHVAGYMRAGRYVKPHERKGGAVASAATGQLALFPAPAATPAPKQSDSERFRDMARKYRERGHHEDAKGYDRMADEAEAREAVRSTKQGPDDDDPRRKYYVTMAREGRGVARLAGPFDTHDEALAHVDRAREEAEKADPRSTFDSFGTAGVVSDNHRPGVLNERLGIGASAAPAGGEDMEHLIKIAADSVEQLRRTDVMRVLESAGGSSRALAQYIAARRPDLGDEVDEVMRDELGISDWRS</sequence>
<evidence type="ECO:0000313" key="2">
    <source>
        <dbReference type="EMBL" id="ATI15667.1"/>
    </source>
</evidence>
<protein>
    <submittedName>
        <fullName evidence="2">Uncharacterized protein</fullName>
    </submittedName>
</protein>
<dbReference type="KEGG" id="vg:54982923"/>
<evidence type="ECO:0000313" key="3">
    <source>
        <dbReference type="Proteomes" id="UP000228765"/>
    </source>
</evidence>
<reference evidence="2 3" key="1">
    <citation type="submission" date="2017-08" db="EMBL/GenBank/DDBJ databases">
        <title>Complete genome sequence of a novel bacteriophage infecting Bordetella bronchiseptica.</title>
        <authorList>
            <person name="Chen Y."/>
            <person name="Song J."/>
            <person name="Wu B."/>
        </authorList>
    </citation>
    <scope>NUCLEOTIDE SEQUENCE [LARGE SCALE GENOMIC DNA]</scope>
</reference>
<keyword evidence="3" id="KW-1185">Reference proteome</keyword>
<feature type="region of interest" description="Disordered" evidence="1">
    <location>
        <begin position="69"/>
        <end position="106"/>
    </location>
</feature>
<feature type="compositionally biased region" description="Basic and acidic residues" evidence="1">
    <location>
        <begin position="69"/>
        <end position="93"/>
    </location>
</feature>
<name>A0A291LAM8_9CAUD</name>
<proteinExistence type="predicted"/>
<dbReference type="EMBL" id="MF663786">
    <property type="protein sequence ID" value="ATI15667.1"/>
    <property type="molecule type" value="Genomic_DNA"/>
</dbReference>
<evidence type="ECO:0000256" key="1">
    <source>
        <dbReference type="SAM" id="MobiDB-lite"/>
    </source>
</evidence>
<dbReference type="GeneID" id="54982923"/>
<accession>A0A291LAM8</accession>
<dbReference type="RefSeq" id="YP_009792715.1">
    <property type="nucleotide sequence ID" value="NC_047861.1"/>
</dbReference>
<dbReference type="Proteomes" id="UP000228765">
    <property type="component" value="Segment"/>
</dbReference>